<proteinExistence type="predicted"/>
<evidence type="ECO:0000313" key="1">
    <source>
        <dbReference type="EMBL" id="SEF87617.1"/>
    </source>
</evidence>
<gene>
    <name evidence="1" type="ORF">SAMN04488244_104240</name>
</gene>
<name>A0A1H5VM42_9VIBR</name>
<sequence length="76" mass="8470">MAWMSAWVWIWVCPGNSNSSELLLDDGGLLVAVFSIDEMEKRKNEEAIQGGAYCLCIIAQMRELGALGILNMPPRR</sequence>
<keyword evidence="2" id="KW-1185">Reference proteome</keyword>
<dbReference type="Proteomes" id="UP000236721">
    <property type="component" value="Unassembled WGS sequence"/>
</dbReference>
<dbReference type="EMBL" id="FNVG01000004">
    <property type="protein sequence ID" value="SEF87617.1"/>
    <property type="molecule type" value="Genomic_DNA"/>
</dbReference>
<evidence type="ECO:0000313" key="2">
    <source>
        <dbReference type="Proteomes" id="UP000236721"/>
    </source>
</evidence>
<reference evidence="2" key="1">
    <citation type="submission" date="2016-10" db="EMBL/GenBank/DDBJ databases">
        <authorList>
            <person name="Varghese N."/>
            <person name="Submissions S."/>
        </authorList>
    </citation>
    <scope>NUCLEOTIDE SEQUENCE [LARGE SCALE GENOMIC DNA]</scope>
    <source>
        <strain evidence="2">CGMCC 1.7062</strain>
    </source>
</reference>
<accession>A0A1H5VM42</accession>
<protein>
    <submittedName>
        <fullName evidence="1">Uncharacterized protein</fullName>
    </submittedName>
</protein>
<organism evidence="1 2">
    <name type="scientific">Vibrio hangzhouensis</name>
    <dbReference type="NCBI Taxonomy" id="462991"/>
    <lineage>
        <taxon>Bacteria</taxon>
        <taxon>Pseudomonadati</taxon>
        <taxon>Pseudomonadota</taxon>
        <taxon>Gammaproteobacteria</taxon>
        <taxon>Vibrionales</taxon>
        <taxon>Vibrionaceae</taxon>
        <taxon>Vibrio</taxon>
    </lineage>
</organism>
<dbReference type="AlphaFoldDB" id="A0A1H5VM42"/>